<feature type="transmembrane region" description="Helical" evidence="1">
    <location>
        <begin position="281"/>
        <end position="303"/>
    </location>
</feature>
<feature type="transmembrane region" description="Helical" evidence="1">
    <location>
        <begin position="131"/>
        <end position="147"/>
    </location>
</feature>
<protein>
    <recommendedName>
        <fullName evidence="4">Integral membrane protein</fullName>
    </recommendedName>
</protein>
<accession>A0A919UER1</accession>
<dbReference type="NCBIfam" id="NF038012">
    <property type="entry name" value="DMT_1"/>
    <property type="match status" value="1"/>
</dbReference>
<keyword evidence="1" id="KW-1133">Transmembrane helix</keyword>
<feature type="transmembrane region" description="Helical" evidence="1">
    <location>
        <begin position="159"/>
        <end position="178"/>
    </location>
</feature>
<dbReference type="Proteomes" id="UP000660611">
    <property type="component" value="Unassembled WGS sequence"/>
</dbReference>
<reference evidence="2" key="1">
    <citation type="submission" date="2021-01" db="EMBL/GenBank/DDBJ databases">
        <title>Whole genome shotgun sequence of Dactylosporangium siamense NBRC 106093.</title>
        <authorList>
            <person name="Komaki H."/>
            <person name="Tamura T."/>
        </authorList>
    </citation>
    <scope>NUCLEOTIDE SEQUENCE</scope>
    <source>
        <strain evidence="2">NBRC 106093</strain>
    </source>
</reference>
<dbReference type="PANTHER" id="PTHR40761:SF1">
    <property type="entry name" value="CONSERVED INTEGRAL MEMBRANE ALANINE VALINE AND LEUCINE RICH PROTEIN-RELATED"/>
    <property type="match status" value="1"/>
</dbReference>
<evidence type="ECO:0008006" key="4">
    <source>
        <dbReference type="Google" id="ProtNLM"/>
    </source>
</evidence>
<sequence>MFGRRSPAARSWRVYCGVGLSGQVTAVVGSLAAALLFAVSAALQQRAAGDALRSAPVEAQRRRRWLPVVAVFGRLVRDRRWLLGWAVNVAGFGLHAVALHFGSITVVQALLLAQLMFAQLLLRRRPGWQDWAGTLTVSGGLGLLLLVRRTVPADPQRVHVPLAVFVVAAGIVGLLGLARVVPRSLGWLRGAVVGGAAGMCFSLTAVFVVLAGADLARGGVAALATDWVLAGLAASTVAGTVLVQDAFAAGPLPIVLTAMSIADPVSSAAIDLLVFDPQTLGVLTLSAYAGVGVVLTIGVVLLVSSPTRKAEARVAAAAAR</sequence>
<feature type="transmembrane region" description="Helical" evidence="1">
    <location>
        <begin position="20"/>
        <end position="43"/>
    </location>
</feature>
<feature type="transmembrane region" description="Helical" evidence="1">
    <location>
        <begin position="81"/>
        <end position="98"/>
    </location>
</feature>
<proteinExistence type="predicted"/>
<dbReference type="EMBL" id="BONQ01000110">
    <property type="protein sequence ID" value="GIG48895.1"/>
    <property type="molecule type" value="Genomic_DNA"/>
</dbReference>
<comment type="caution">
    <text evidence="2">The sequence shown here is derived from an EMBL/GenBank/DDBJ whole genome shotgun (WGS) entry which is preliminary data.</text>
</comment>
<evidence type="ECO:0000313" key="2">
    <source>
        <dbReference type="EMBL" id="GIG48895.1"/>
    </source>
</evidence>
<evidence type="ECO:0000256" key="1">
    <source>
        <dbReference type="SAM" id="Phobius"/>
    </source>
</evidence>
<organism evidence="2 3">
    <name type="scientific">Dactylosporangium siamense</name>
    <dbReference type="NCBI Taxonomy" id="685454"/>
    <lineage>
        <taxon>Bacteria</taxon>
        <taxon>Bacillati</taxon>
        <taxon>Actinomycetota</taxon>
        <taxon>Actinomycetes</taxon>
        <taxon>Micromonosporales</taxon>
        <taxon>Micromonosporaceae</taxon>
        <taxon>Dactylosporangium</taxon>
    </lineage>
</organism>
<name>A0A919UER1_9ACTN</name>
<dbReference type="PANTHER" id="PTHR40761">
    <property type="entry name" value="CONSERVED INTEGRAL MEMBRANE ALANINE VALINE AND LEUCINE RICH PROTEIN-RELATED"/>
    <property type="match status" value="1"/>
</dbReference>
<gene>
    <name evidence="2" type="ORF">Dsi01nite_069360</name>
</gene>
<feature type="transmembrane region" description="Helical" evidence="1">
    <location>
        <begin position="190"/>
        <end position="213"/>
    </location>
</feature>
<keyword evidence="1" id="KW-0472">Membrane</keyword>
<keyword evidence="3" id="KW-1185">Reference proteome</keyword>
<feature type="transmembrane region" description="Helical" evidence="1">
    <location>
        <begin position="219"/>
        <end position="242"/>
    </location>
</feature>
<keyword evidence="1" id="KW-0812">Transmembrane</keyword>
<dbReference type="AlphaFoldDB" id="A0A919UER1"/>
<evidence type="ECO:0000313" key="3">
    <source>
        <dbReference type="Proteomes" id="UP000660611"/>
    </source>
</evidence>